<keyword evidence="2" id="KW-1185">Reference proteome</keyword>
<protein>
    <submittedName>
        <fullName evidence="1">42689_t:CDS:1</fullName>
    </submittedName>
</protein>
<reference evidence="1 2" key="1">
    <citation type="submission" date="2021-06" db="EMBL/GenBank/DDBJ databases">
        <authorList>
            <person name="Kallberg Y."/>
            <person name="Tangrot J."/>
            <person name="Rosling A."/>
        </authorList>
    </citation>
    <scope>NUCLEOTIDE SEQUENCE [LARGE SCALE GENOMIC DNA]</scope>
    <source>
        <strain evidence="1 2">120-4 pot B 10/14</strain>
    </source>
</reference>
<sequence length="76" mass="8347">MSNSNIISKSVLRFFRSSADAITIATFSGSSLPIGISATYHLNIRNKIYSYSSNNADVIANQGNVNHLFFGILLRH</sequence>
<proteinExistence type="predicted"/>
<organism evidence="1 2">
    <name type="scientific">Gigaspora margarita</name>
    <dbReference type="NCBI Taxonomy" id="4874"/>
    <lineage>
        <taxon>Eukaryota</taxon>
        <taxon>Fungi</taxon>
        <taxon>Fungi incertae sedis</taxon>
        <taxon>Mucoromycota</taxon>
        <taxon>Glomeromycotina</taxon>
        <taxon>Glomeromycetes</taxon>
        <taxon>Diversisporales</taxon>
        <taxon>Gigasporaceae</taxon>
        <taxon>Gigaspora</taxon>
    </lineage>
</organism>
<accession>A0ABM8VYN7</accession>
<evidence type="ECO:0000313" key="1">
    <source>
        <dbReference type="EMBL" id="CAG8480033.1"/>
    </source>
</evidence>
<comment type="caution">
    <text evidence="1">The sequence shown here is derived from an EMBL/GenBank/DDBJ whole genome shotgun (WGS) entry which is preliminary data.</text>
</comment>
<gene>
    <name evidence="1" type="ORF">GMARGA_LOCUS1196</name>
</gene>
<evidence type="ECO:0000313" key="2">
    <source>
        <dbReference type="Proteomes" id="UP000789901"/>
    </source>
</evidence>
<dbReference type="Proteomes" id="UP000789901">
    <property type="component" value="Unassembled WGS sequence"/>
</dbReference>
<dbReference type="EMBL" id="CAJVQB010000289">
    <property type="protein sequence ID" value="CAG8480033.1"/>
    <property type="molecule type" value="Genomic_DNA"/>
</dbReference>
<name>A0ABM8VYN7_GIGMA</name>